<gene>
    <name evidence="5" type="ordered locus">HCH_00887</name>
</gene>
<dbReference type="RefSeq" id="WP_011394854.1">
    <property type="nucleotide sequence ID" value="NC_007645.1"/>
</dbReference>
<dbReference type="InterPro" id="IPR014337">
    <property type="entry name" value="Ectoine_EhuB"/>
</dbReference>
<keyword evidence="2 3" id="KW-0732">Signal</keyword>
<feature type="domain" description="Solute-binding protein family 3/N-terminal" evidence="4">
    <location>
        <begin position="29"/>
        <end position="261"/>
    </location>
</feature>
<dbReference type="OrthoDB" id="9768183at2"/>
<evidence type="ECO:0000313" key="6">
    <source>
        <dbReference type="Proteomes" id="UP000000238"/>
    </source>
</evidence>
<dbReference type="HOGENOM" id="CLU_019602_2_0_6"/>
<dbReference type="GO" id="GO:0033294">
    <property type="term" value="F:ectoine binding"/>
    <property type="evidence" value="ECO:0007669"/>
    <property type="project" value="InterPro"/>
</dbReference>
<proteinExistence type="inferred from homology"/>
<dbReference type="eggNOG" id="COG0834">
    <property type="taxonomic scope" value="Bacteria"/>
</dbReference>
<dbReference type="KEGG" id="hch:HCH_00887"/>
<dbReference type="SUPFAM" id="SSF53850">
    <property type="entry name" value="Periplasmic binding protein-like II"/>
    <property type="match status" value="1"/>
</dbReference>
<evidence type="ECO:0000256" key="1">
    <source>
        <dbReference type="ARBA" id="ARBA00010333"/>
    </source>
</evidence>
<dbReference type="CDD" id="cd01002">
    <property type="entry name" value="PBP2_Ehub_like"/>
    <property type="match status" value="1"/>
</dbReference>
<dbReference type="STRING" id="349521.HCH_00887"/>
<comment type="similarity">
    <text evidence="1">Belongs to the bacterial solute-binding protein 3 family.</text>
</comment>
<organism evidence="5 6">
    <name type="scientific">Hahella chejuensis (strain KCTC 2396)</name>
    <dbReference type="NCBI Taxonomy" id="349521"/>
    <lineage>
        <taxon>Bacteria</taxon>
        <taxon>Pseudomonadati</taxon>
        <taxon>Pseudomonadota</taxon>
        <taxon>Gammaproteobacteria</taxon>
        <taxon>Oceanospirillales</taxon>
        <taxon>Hahellaceae</taxon>
        <taxon>Hahella</taxon>
    </lineage>
</organism>
<name>Q2SNJ5_HAHCH</name>
<evidence type="ECO:0000256" key="3">
    <source>
        <dbReference type="SAM" id="SignalP"/>
    </source>
</evidence>
<dbReference type="Pfam" id="PF00497">
    <property type="entry name" value="SBP_bac_3"/>
    <property type="match status" value="1"/>
</dbReference>
<dbReference type="Gene3D" id="3.40.190.10">
    <property type="entry name" value="Periplasmic binding protein-like II"/>
    <property type="match status" value="2"/>
</dbReference>
<dbReference type="PANTHER" id="PTHR35936">
    <property type="entry name" value="MEMBRANE-BOUND LYTIC MUREIN TRANSGLYCOSYLASE F"/>
    <property type="match status" value="1"/>
</dbReference>
<dbReference type="InterPro" id="IPR001638">
    <property type="entry name" value="Solute-binding_3/MltF_N"/>
</dbReference>
<dbReference type="PANTHER" id="PTHR35936:SF17">
    <property type="entry name" value="ARGININE-BINDING EXTRACELLULAR PROTEIN ARTP"/>
    <property type="match status" value="1"/>
</dbReference>
<keyword evidence="6" id="KW-1185">Reference proteome</keyword>
<evidence type="ECO:0000259" key="4">
    <source>
        <dbReference type="SMART" id="SM00062"/>
    </source>
</evidence>
<sequence length="275" mass="29681">MKSIFAFILLTLSTFTMADTWDEISKEGKITLGVANERPYGYLTPMGEPAGEAPSIAMYVLDKLGVDDVEVVVTEFGSLIPGLKAGRFDVIAAGMYVNPKRCKQVLFSNPTYTIGEGFLVLDGNPKGLHGYGDVKKADGVKMGVMAGAVEFGYAKKFGVPLDRIVTLPDYPAGVAALKAGRIDALAGTSLTMAQLAQKDERVELAQPFDELKIEGESVKGYGAFGFRKGDETLRDNFNRVLDGFLGTEQHVSMVEEYGFGKHTLPGDVTTQELCN</sequence>
<evidence type="ECO:0000256" key="2">
    <source>
        <dbReference type="ARBA" id="ARBA00022729"/>
    </source>
</evidence>
<dbReference type="SMART" id="SM00062">
    <property type="entry name" value="PBPb"/>
    <property type="match status" value="1"/>
</dbReference>
<dbReference type="GO" id="GO:0051470">
    <property type="term" value="P:ectoine transmembrane transport"/>
    <property type="evidence" value="ECO:0007669"/>
    <property type="project" value="InterPro"/>
</dbReference>
<accession>Q2SNJ5</accession>
<dbReference type="NCBIfam" id="TIGR02995">
    <property type="entry name" value="ectoine_ehuB"/>
    <property type="match status" value="1"/>
</dbReference>
<reference evidence="5 6" key="1">
    <citation type="journal article" date="2005" name="Nucleic Acids Res.">
        <title>Genomic blueprint of Hahella chejuensis, a marine microbe producing an algicidal agent.</title>
        <authorList>
            <person name="Jeong H."/>
            <person name="Yim J.H."/>
            <person name="Lee C."/>
            <person name="Choi S.-H."/>
            <person name="Park Y.K."/>
            <person name="Yoon S.H."/>
            <person name="Hur C.-G."/>
            <person name="Kang H.-Y."/>
            <person name="Kim D."/>
            <person name="Lee H.H."/>
            <person name="Park K.H."/>
            <person name="Park S.-H."/>
            <person name="Park H.-S."/>
            <person name="Lee H.K."/>
            <person name="Oh T.K."/>
            <person name="Kim J.F."/>
        </authorList>
    </citation>
    <scope>NUCLEOTIDE SEQUENCE [LARGE SCALE GENOMIC DNA]</scope>
    <source>
        <strain evidence="5 6">KCTC 2396</strain>
    </source>
</reference>
<dbReference type="EMBL" id="CP000155">
    <property type="protein sequence ID" value="ABC27779.1"/>
    <property type="molecule type" value="Genomic_DNA"/>
</dbReference>
<evidence type="ECO:0000313" key="5">
    <source>
        <dbReference type="EMBL" id="ABC27779.1"/>
    </source>
</evidence>
<feature type="signal peptide" evidence="3">
    <location>
        <begin position="1"/>
        <end position="18"/>
    </location>
</feature>
<protein>
    <submittedName>
        <fullName evidence="5">ABC-type amino acid transport/signal transduction systems, periplasmic component/domain</fullName>
    </submittedName>
</protein>
<dbReference type="Proteomes" id="UP000000238">
    <property type="component" value="Chromosome"/>
</dbReference>
<dbReference type="AlphaFoldDB" id="Q2SNJ5"/>
<feature type="chain" id="PRO_5004215231" evidence="3">
    <location>
        <begin position="19"/>
        <end position="275"/>
    </location>
</feature>